<dbReference type="PANTHER" id="PTHR47795:SF1">
    <property type="entry name" value="DNA-DEPENDENT METALLOPROTEASE WSS1 HOMOLOG 2"/>
    <property type="match status" value="1"/>
</dbReference>
<dbReference type="Pfam" id="PF08325">
    <property type="entry name" value="WLM"/>
    <property type="match status" value="1"/>
</dbReference>
<dbReference type="PROSITE" id="PS51397">
    <property type="entry name" value="WLM"/>
    <property type="match status" value="1"/>
</dbReference>
<dbReference type="EMBL" id="MVBO01000131">
    <property type="protein sequence ID" value="OZJ02714.1"/>
    <property type="molecule type" value="Genomic_DNA"/>
</dbReference>
<dbReference type="PANTHER" id="PTHR47795">
    <property type="entry name" value="UBIQUITIN AND WLM DOMAIN-CONTAINING METALLOPROTEASE SPCC1442.07C"/>
    <property type="match status" value="1"/>
</dbReference>
<name>A0A261XWU9_9FUNG</name>
<accession>A0A261XWU9</accession>
<dbReference type="SUPFAM" id="SSF54236">
    <property type="entry name" value="Ubiquitin-like"/>
    <property type="match status" value="1"/>
</dbReference>
<evidence type="ECO:0000259" key="1">
    <source>
        <dbReference type="PROSITE" id="PS50053"/>
    </source>
</evidence>
<keyword evidence="4" id="KW-1185">Reference proteome</keyword>
<dbReference type="Proteomes" id="UP000242875">
    <property type="component" value="Unassembled WGS sequence"/>
</dbReference>
<evidence type="ECO:0000313" key="4">
    <source>
        <dbReference type="Proteomes" id="UP000242875"/>
    </source>
</evidence>
<evidence type="ECO:0000259" key="2">
    <source>
        <dbReference type="PROSITE" id="PS51397"/>
    </source>
</evidence>
<dbReference type="Gene3D" id="3.10.20.90">
    <property type="entry name" value="Phosphatidylinositol 3-kinase Catalytic Subunit, Chain A, domain 1"/>
    <property type="match status" value="1"/>
</dbReference>
<dbReference type="GO" id="GO:0070628">
    <property type="term" value="F:proteasome binding"/>
    <property type="evidence" value="ECO:0007669"/>
    <property type="project" value="TreeGrafter"/>
</dbReference>
<comment type="caution">
    <text evidence="3">The sequence shown here is derived from an EMBL/GenBank/DDBJ whole genome shotgun (WGS) entry which is preliminary data.</text>
</comment>
<evidence type="ECO:0000313" key="3">
    <source>
        <dbReference type="EMBL" id="OZJ02714.1"/>
    </source>
</evidence>
<reference evidence="3 4" key="1">
    <citation type="journal article" date="2017" name="Mycologia">
        <title>Bifiguratus adelaidae, gen. et sp. nov., a new member of Mucoromycotina in endophytic and soil-dwelling habitats.</title>
        <authorList>
            <person name="Torres-Cruz T.J."/>
            <person name="Billingsley Tobias T.L."/>
            <person name="Almatruk M."/>
            <person name="Hesse C."/>
            <person name="Kuske C.R."/>
            <person name="Desiro A."/>
            <person name="Benucci G.M."/>
            <person name="Bonito G."/>
            <person name="Stajich J.E."/>
            <person name="Dunlap C."/>
            <person name="Arnold A.E."/>
            <person name="Porras-Alfaro A."/>
        </authorList>
    </citation>
    <scope>NUCLEOTIDE SEQUENCE [LARGE SCALE GENOMIC DNA]</scope>
    <source>
        <strain evidence="3 4">AZ0501</strain>
    </source>
</reference>
<dbReference type="InterPro" id="IPR000626">
    <property type="entry name" value="Ubiquitin-like_dom"/>
</dbReference>
<gene>
    <name evidence="3" type="ORF">BZG36_03846</name>
</gene>
<dbReference type="PROSITE" id="PS50053">
    <property type="entry name" value="UBIQUITIN_2"/>
    <property type="match status" value="1"/>
</dbReference>
<evidence type="ECO:0008006" key="5">
    <source>
        <dbReference type="Google" id="ProtNLM"/>
    </source>
</evidence>
<organism evidence="3 4">
    <name type="scientific">Bifiguratus adelaidae</name>
    <dbReference type="NCBI Taxonomy" id="1938954"/>
    <lineage>
        <taxon>Eukaryota</taxon>
        <taxon>Fungi</taxon>
        <taxon>Fungi incertae sedis</taxon>
        <taxon>Mucoromycota</taxon>
        <taxon>Mucoromycotina</taxon>
        <taxon>Endogonomycetes</taxon>
        <taxon>Endogonales</taxon>
        <taxon>Endogonales incertae sedis</taxon>
        <taxon>Bifiguratus</taxon>
    </lineage>
</organism>
<feature type="domain" description="Ubiquitin-like" evidence="1">
    <location>
        <begin position="2"/>
        <end position="76"/>
    </location>
</feature>
<dbReference type="InterPro" id="IPR013536">
    <property type="entry name" value="WLM_dom"/>
</dbReference>
<sequence length="317" mass="36045">MVHFSVQWKAQSIELDWSPTSTIGNLKEYIAEQTGVETTTQKLLYKGTLKNDDATLEEAKVKDGARIMLVGSSKDDLKQIRDIDEHAARRAKGQLMHDRIKHKPTRRSGGSEYDDQYTFHAIEVIPEFPEPEKARRLLERLRDDKGIRGIMNHYKWSVGVLSELTPFETSILGYNRNAGQLIAVRLRTDDLSGFRHYDSIRKVLLHELTHNVWSEHDENFRSLLRQLNKDVISMDWTAHGGRSLSNGKYYSSTPNGAETVENITASVPFQGTSHRLGGQSVTTGLDADARRELVLQAVMRRFDQEMKEMDEGCGSTK</sequence>
<protein>
    <recommendedName>
        <fullName evidence="5">WLM domain-containing protein</fullName>
    </recommendedName>
</protein>
<dbReference type="Pfam" id="PF00240">
    <property type="entry name" value="ubiquitin"/>
    <property type="match status" value="1"/>
</dbReference>
<dbReference type="OrthoDB" id="49605at2759"/>
<dbReference type="SMART" id="SM00213">
    <property type="entry name" value="UBQ"/>
    <property type="match status" value="1"/>
</dbReference>
<dbReference type="InterPro" id="IPR029071">
    <property type="entry name" value="Ubiquitin-like_domsf"/>
</dbReference>
<dbReference type="AlphaFoldDB" id="A0A261XWU9"/>
<feature type="domain" description="WLM" evidence="2">
    <location>
        <begin position="110"/>
        <end position="303"/>
    </location>
</feature>
<proteinExistence type="predicted"/>